<dbReference type="InterPro" id="IPR050181">
    <property type="entry name" value="Cold_shock_domain"/>
</dbReference>
<name>A0ABP9JK28_9ACTN</name>
<feature type="compositionally biased region" description="Basic and acidic residues" evidence="2">
    <location>
        <begin position="238"/>
        <end position="251"/>
    </location>
</feature>
<accession>A0ABP9JK28</accession>
<feature type="region of interest" description="Disordered" evidence="2">
    <location>
        <begin position="482"/>
        <end position="505"/>
    </location>
</feature>
<feature type="domain" description="CSD" evidence="3">
    <location>
        <begin position="164"/>
        <end position="228"/>
    </location>
</feature>
<dbReference type="Gene3D" id="2.40.50.140">
    <property type="entry name" value="Nucleic acid-binding proteins"/>
    <property type="match status" value="1"/>
</dbReference>
<sequence length="565" mass="59917">MEELFQERLVQRGAAVVHCAAGGQGGPIGVELLVGEVSQAPGMGVDGTARAAERGAPTVCLRYGHSGSRGRHRHARLVILYVFLLSAARCRGRAGSVAVRARGRSYDRRGQESRLGTPLRIAPIDEMSFAGATTRLAEAAACGCGASFPGMHGTDPSWGGGSWMPTGTVKWFNAEKGFGFIAVDDGPDVFVHYSAIQMEGFSALEEGQRVEFEISQGQKGPQARSLALVDSMATTSRLEPRSRPAGRDARRGRPLSADESLGGRRAGAAESASRPSDVQDPAGGSPTVLEHTELGVPSEAPGRLLHDLYVRLPDGLVLQINDLSADLAVGRIADLITTDSTPSDRPAVVDHVGPEGIVRRLDPELSLGEQGVGDGDWLHVAVQATAGEGVALPVRGQQTHQPGQYRPKPVMPAVPRGDLYDDIAAAAGTVHDPASRFSMLLQLHDKAPETHRPSVLHDAVLAAGAIADERGRASALEDVLRRLPDRDPPPDVTTPTPPTHAEGRRPIATFRRWLGHVLGLEPLRDDGPGPEQTVETDWEAVERDLDKVLLRMGPPPATPASGAEL</sequence>
<evidence type="ECO:0000259" key="3">
    <source>
        <dbReference type="PROSITE" id="PS51857"/>
    </source>
</evidence>
<keyword evidence="5" id="KW-1185">Reference proteome</keyword>
<evidence type="ECO:0000256" key="2">
    <source>
        <dbReference type="SAM" id="MobiDB-lite"/>
    </source>
</evidence>
<dbReference type="PRINTS" id="PR00050">
    <property type="entry name" value="COLDSHOCK"/>
</dbReference>
<dbReference type="CDD" id="cd04458">
    <property type="entry name" value="CSP_CDS"/>
    <property type="match status" value="1"/>
</dbReference>
<organism evidence="4 5">
    <name type="scientific">Streptomyces siamensis</name>
    <dbReference type="NCBI Taxonomy" id="1274986"/>
    <lineage>
        <taxon>Bacteria</taxon>
        <taxon>Bacillati</taxon>
        <taxon>Actinomycetota</taxon>
        <taxon>Actinomycetes</taxon>
        <taxon>Kitasatosporales</taxon>
        <taxon>Streptomycetaceae</taxon>
        <taxon>Streptomyces</taxon>
    </lineage>
</organism>
<feature type="region of interest" description="Disordered" evidence="2">
    <location>
        <begin position="233"/>
        <end position="290"/>
    </location>
</feature>
<dbReference type="InterPro" id="IPR011129">
    <property type="entry name" value="CSD"/>
</dbReference>
<dbReference type="PROSITE" id="PS00352">
    <property type="entry name" value="CSD_1"/>
    <property type="match status" value="1"/>
</dbReference>
<dbReference type="InterPro" id="IPR019844">
    <property type="entry name" value="CSD_CS"/>
</dbReference>
<dbReference type="Proteomes" id="UP001501759">
    <property type="component" value="Unassembled WGS sequence"/>
</dbReference>
<dbReference type="SUPFAM" id="SSF50249">
    <property type="entry name" value="Nucleic acid-binding proteins"/>
    <property type="match status" value="1"/>
</dbReference>
<comment type="subcellular location">
    <subcellularLocation>
        <location evidence="1">Cytoplasm</location>
    </subcellularLocation>
</comment>
<dbReference type="SMART" id="SM00357">
    <property type="entry name" value="CSP"/>
    <property type="match status" value="1"/>
</dbReference>
<evidence type="ECO:0000313" key="4">
    <source>
        <dbReference type="EMBL" id="GAA5032452.1"/>
    </source>
</evidence>
<evidence type="ECO:0000313" key="5">
    <source>
        <dbReference type="Proteomes" id="UP001501759"/>
    </source>
</evidence>
<comment type="caution">
    <text evidence="4">The sequence shown here is derived from an EMBL/GenBank/DDBJ whole genome shotgun (WGS) entry which is preliminary data.</text>
</comment>
<dbReference type="InterPro" id="IPR002059">
    <property type="entry name" value="CSP_DNA-bd"/>
</dbReference>
<dbReference type="InterPro" id="IPR012340">
    <property type="entry name" value="NA-bd_OB-fold"/>
</dbReference>
<dbReference type="EMBL" id="BAABKB010000039">
    <property type="protein sequence ID" value="GAA5032452.1"/>
    <property type="molecule type" value="Genomic_DNA"/>
</dbReference>
<protein>
    <recommendedName>
        <fullName evidence="3">CSD domain-containing protein</fullName>
    </recommendedName>
</protein>
<dbReference type="PROSITE" id="PS51857">
    <property type="entry name" value="CSD_2"/>
    <property type="match status" value="1"/>
</dbReference>
<dbReference type="Pfam" id="PF00313">
    <property type="entry name" value="CSD"/>
    <property type="match status" value="1"/>
</dbReference>
<reference evidence="5" key="1">
    <citation type="journal article" date="2019" name="Int. J. Syst. Evol. Microbiol.">
        <title>The Global Catalogue of Microorganisms (GCM) 10K type strain sequencing project: providing services to taxonomists for standard genome sequencing and annotation.</title>
        <authorList>
            <consortium name="The Broad Institute Genomics Platform"/>
            <consortium name="The Broad Institute Genome Sequencing Center for Infectious Disease"/>
            <person name="Wu L."/>
            <person name="Ma J."/>
        </authorList>
    </citation>
    <scope>NUCLEOTIDE SEQUENCE [LARGE SCALE GENOMIC DNA]</scope>
    <source>
        <strain evidence="5">JCM 18409</strain>
    </source>
</reference>
<proteinExistence type="predicted"/>
<gene>
    <name evidence="4" type="ORF">GCM10023335_74940</name>
</gene>
<evidence type="ECO:0000256" key="1">
    <source>
        <dbReference type="RuleBase" id="RU000408"/>
    </source>
</evidence>
<dbReference type="PANTHER" id="PTHR11544">
    <property type="entry name" value="COLD SHOCK DOMAIN CONTAINING PROTEINS"/>
    <property type="match status" value="1"/>
</dbReference>